<dbReference type="EMBL" id="MN740911">
    <property type="protein sequence ID" value="QHU17486.1"/>
    <property type="molecule type" value="Genomic_DNA"/>
</dbReference>
<proteinExistence type="predicted"/>
<feature type="region of interest" description="Disordered" evidence="1">
    <location>
        <begin position="220"/>
        <end position="241"/>
    </location>
</feature>
<evidence type="ECO:0000256" key="1">
    <source>
        <dbReference type="SAM" id="MobiDB-lite"/>
    </source>
</evidence>
<sequence>MMNRLLGRTNKGPEAYNGDGTMPLLAPENKIVVSFDALGEKYNGKYRITAEKGGKTAEYVVDPNAPSVNKAVVEAIVSKLNGGEEKVAGPPEPPGPPTEPTPELQALNAAVDELIAGITDSGKINTATDKITTATGAITVADKDAAISKVTEAIAAVDKALTPVTGAAPASESLIPVLENAKKALLAANETLNKLVELAPPAPAGGYNSAKSAVPKRITRMRRTRRSTKLAGTRRRRRLTR</sequence>
<accession>A0A6C0KJX7</accession>
<feature type="compositionally biased region" description="Pro residues" evidence="1">
    <location>
        <begin position="90"/>
        <end position="100"/>
    </location>
</feature>
<protein>
    <submittedName>
        <fullName evidence="2">Uncharacterized protein</fullName>
    </submittedName>
</protein>
<name>A0A6C0KJX7_9ZZZZ</name>
<organism evidence="2">
    <name type="scientific">viral metagenome</name>
    <dbReference type="NCBI Taxonomy" id="1070528"/>
    <lineage>
        <taxon>unclassified sequences</taxon>
        <taxon>metagenomes</taxon>
        <taxon>organismal metagenomes</taxon>
    </lineage>
</organism>
<evidence type="ECO:0000313" key="2">
    <source>
        <dbReference type="EMBL" id="QHU17486.1"/>
    </source>
</evidence>
<dbReference type="AlphaFoldDB" id="A0A6C0KJX7"/>
<feature type="region of interest" description="Disordered" evidence="1">
    <location>
        <begin position="82"/>
        <end position="101"/>
    </location>
</feature>
<reference evidence="2" key="1">
    <citation type="journal article" date="2020" name="Nature">
        <title>Giant virus diversity and host interactions through global metagenomics.</title>
        <authorList>
            <person name="Schulz F."/>
            <person name="Roux S."/>
            <person name="Paez-Espino D."/>
            <person name="Jungbluth S."/>
            <person name="Walsh D.A."/>
            <person name="Denef V.J."/>
            <person name="McMahon K.D."/>
            <person name="Konstantinidis K.T."/>
            <person name="Eloe-Fadrosh E.A."/>
            <person name="Kyrpides N.C."/>
            <person name="Woyke T."/>
        </authorList>
    </citation>
    <scope>NUCLEOTIDE SEQUENCE</scope>
    <source>
        <strain evidence="2">GVMAG-S-3300012000-57</strain>
    </source>
</reference>